<keyword evidence="1" id="KW-0812">Transmembrane</keyword>
<keyword evidence="3" id="KW-1185">Reference proteome</keyword>
<keyword evidence="1" id="KW-0472">Membrane</keyword>
<evidence type="ECO:0000256" key="1">
    <source>
        <dbReference type="SAM" id="Phobius"/>
    </source>
</evidence>
<accession>A0A1N6NV22</accession>
<feature type="transmembrane region" description="Helical" evidence="1">
    <location>
        <begin position="95"/>
        <end position="116"/>
    </location>
</feature>
<name>A0A1N6NV22_9GAMM</name>
<dbReference type="Pfam" id="PF04657">
    <property type="entry name" value="DMT_YdcZ"/>
    <property type="match status" value="1"/>
</dbReference>
<dbReference type="PANTHER" id="PTHR34821:SF2">
    <property type="entry name" value="INNER MEMBRANE PROTEIN YDCZ"/>
    <property type="match status" value="1"/>
</dbReference>
<gene>
    <name evidence="2" type="ORF">SAMN05421647_101582</name>
</gene>
<dbReference type="EMBL" id="FTMN01000001">
    <property type="protein sequence ID" value="SIP95944.1"/>
    <property type="molecule type" value="Genomic_DNA"/>
</dbReference>
<dbReference type="RefSeq" id="WP_010322133.1">
    <property type="nucleotide sequence ID" value="NZ_FTMN01000001.1"/>
</dbReference>
<keyword evidence="1" id="KW-1133">Transmembrane helix</keyword>
<proteinExistence type="predicted"/>
<organism evidence="2 3">
    <name type="scientific">Marinobacterium stanieri</name>
    <dbReference type="NCBI Taxonomy" id="49186"/>
    <lineage>
        <taxon>Bacteria</taxon>
        <taxon>Pseudomonadati</taxon>
        <taxon>Pseudomonadota</taxon>
        <taxon>Gammaproteobacteria</taxon>
        <taxon>Oceanospirillales</taxon>
        <taxon>Oceanospirillaceae</taxon>
        <taxon>Marinobacterium</taxon>
    </lineage>
</organism>
<dbReference type="PANTHER" id="PTHR34821">
    <property type="entry name" value="INNER MEMBRANE PROTEIN YDCZ"/>
    <property type="match status" value="1"/>
</dbReference>
<feature type="transmembrane region" description="Helical" evidence="1">
    <location>
        <begin position="128"/>
        <end position="145"/>
    </location>
</feature>
<dbReference type="InterPro" id="IPR006750">
    <property type="entry name" value="YdcZ"/>
</dbReference>
<dbReference type="Proteomes" id="UP000186895">
    <property type="component" value="Unassembled WGS sequence"/>
</dbReference>
<evidence type="ECO:0000313" key="3">
    <source>
        <dbReference type="Proteomes" id="UP000186895"/>
    </source>
</evidence>
<feature type="transmembrane region" description="Helical" evidence="1">
    <location>
        <begin position="70"/>
        <end position="89"/>
    </location>
</feature>
<evidence type="ECO:0000313" key="2">
    <source>
        <dbReference type="EMBL" id="SIP95944.1"/>
    </source>
</evidence>
<dbReference type="STRING" id="49186.SAMN05421647_101582"/>
<protein>
    <submittedName>
        <fullName evidence="2">Transporter family-2 protein</fullName>
    </submittedName>
</protein>
<dbReference type="GO" id="GO:0005886">
    <property type="term" value="C:plasma membrane"/>
    <property type="evidence" value="ECO:0007669"/>
    <property type="project" value="TreeGrafter"/>
</dbReference>
<dbReference type="AlphaFoldDB" id="A0A1N6NV22"/>
<reference evidence="2 3" key="1">
    <citation type="submission" date="2017-01" db="EMBL/GenBank/DDBJ databases">
        <authorList>
            <person name="Mah S.A."/>
            <person name="Swanson W.J."/>
            <person name="Moy G.W."/>
            <person name="Vacquier V.D."/>
        </authorList>
    </citation>
    <scope>NUCLEOTIDE SEQUENCE [LARGE SCALE GENOMIC DNA]</scope>
    <source>
        <strain evidence="2 3">DSM 7027</strain>
    </source>
</reference>
<feature type="transmembrane region" description="Helical" evidence="1">
    <location>
        <begin position="30"/>
        <end position="49"/>
    </location>
</feature>
<dbReference type="eggNOG" id="COG3238">
    <property type="taxonomic scope" value="Bacteria"/>
</dbReference>
<sequence>MFMISVFIVFLAGAMLPLQAGINSHLARFSGSALWASAISFVIGCLVLIAVNLSMRTALPNVMQLKEAPLWAWVGGFLGAFFVTSMAVFAPKLGASTLIALVIAGQLITAVVLDHFGLAGYEASETSLTRIAGLGLVAVGAFLTHRF</sequence>